<dbReference type="STRING" id="2015173.A0A026WZG0"/>
<gene>
    <name evidence="4" type="ORF">DMN91_004816</name>
    <name evidence="3" type="ORF">X777_08425</name>
</gene>
<dbReference type="OMA" id="IHFNYYV"/>
<keyword evidence="5" id="KW-1185">Reference proteome</keyword>
<dbReference type="EMBL" id="QOIP01000005">
    <property type="protein sequence ID" value="RLU22538.1"/>
    <property type="molecule type" value="Genomic_DNA"/>
</dbReference>
<evidence type="ECO:0000259" key="2">
    <source>
        <dbReference type="Pfam" id="PF16020"/>
    </source>
</evidence>
<dbReference type="PANTHER" id="PTHR22133:SF2">
    <property type="entry name" value="AT01821P-RELATED"/>
    <property type="match status" value="1"/>
</dbReference>
<evidence type="ECO:0000313" key="5">
    <source>
        <dbReference type="Proteomes" id="UP000053097"/>
    </source>
</evidence>
<organism evidence="3 5">
    <name type="scientific">Ooceraea biroi</name>
    <name type="common">Clonal raider ant</name>
    <name type="synonym">Cerapachys biroi</name>
    <dbReference type="NCBI Taxonomy" id="2015173"/>
    <lineage>
        <taxon>Eukaryota</taxon>
        <taxon>Metazoa</taxon>
        <taxon>Ecdysozoa</taxon>
        <taxon>Arthropoda</taxon>
        <taxon>Hexapoda</taxon>
        <taxon>Insecta</taxon>
        <taxon>Pterygota</taxon>
        <taxon>Neoptera</taxon>
        <taxon>Endopterygota</taxon>
        <taxon>Hymenoptera</taxon>
        <taxon>Apocrita</taxon>
        <taxon>Aculeata</taxon>
        <taxon>Formicoidea</taxon>
        <taxon>Formicidae</taxon>
        <taxon>Dorylinae</taxon>
        <taxon>Ooceraea</taxon>
    </lineage>
</organism>
<dbReference type="EMBL" id="KK107063">
    <property type="protein sequence ID" value="EZA61213.1"/>
    <property type="molecule type" value="Genomic_DNA"/>
</dbReference>
<accession>A0A026WZG0</accession>
<keyword evidence="1" id="KW-0472">Membrane</keyword>
<dbReference type="Proteomes" id="UP000053097">
    <property type="component" value="Unassembled WGS sequence"/>
</dbReference>
<reference evidence="3 5" key="1">
    <citation type="journal article" date="2014" name="Curr. Biol.">
        <title>The genome of the clonal raider ant Cerapachys biroi.</title>
        <authorList>
            <person name="Oxley P.R."/>
            <person name="Ji L."/>
            <person name="Fetter-Pruneda I."/>
            <person name="McKenzie S.K."/>
            <person name="Li C."/>
            <person name="Hu H."/>
            <person name="Zhang G."/>
            <person name="Kronauer D.J."/>
        </authorList>
    </citation>
    <scope>NUCLEOTIDE SEQUENCE [LARGE SCALE GENOMIC DNA]</scope>
</reference>
<feature type="transmembrane region" description="Helical" evidence="1">
    <location>
        <begin position="54"/>
        <end position="73"/>
    </location>
</feature>
<sequence>MLRQVLRPIVRNVRKAGTHSASSELPADLRRPTINDIPVPHGSWKEHYDARQKVYNAQLIAGITVLVGTLLFVKTSDIIFFNWGPPEEPAEKK</sequence>
<proteinExistence type="predicted"/>
<dbReference type="AlphaFoldDB" id="A0A026WZG0"/>
<evidence type="ECO:0000313" key="3">
    <source>
        <dbReference type="EMBL" id="EZA61213.1"/>
    </source>
</evidence>
<dbReference type="PANTHER" id="PTHR22133">
    <property type="entry name" value="AT01821P-RELATED"/>
    <property type="match status" value="1"/>
</dbReference>
<reference evidence="4" key="2">
    <citation type="journal article" date="2018" name="Genome Res.">
        <title>The genomic architecture and molecular evolution of ant odorant receptors.</title>
        <authorList>
            <person name="McKenzie S.K."/>
            <person name="Kronauer D.J.C."/>
        </authorList>
    </citation>
    <scope>NUCLEOTIDE SEQUENCE [LARGE SCALE GENOMIC DNA]</scope>
    <source>
        <strain evidence="4">Clonal line C1</strain>
    </source>
</reference>
<evidence type="ECO:0000256" key="1">
    <source>
        <dbReference type="SAM" id="Phobius"/>
    </source>
</evidence>
<keyword evidence="1" id="KW-0812">Transmembrane</keyword>
<protein>
    <recommendedName>
        <fullName evidence="2">Deltamethrin resistance protein prag01 domain-containing protein</fullName>
    </recommendedName>
</protein>
<reference evidence="4" key="3">
    <citation type="submission" date="2018-07" db="EMBL/GenBank/DDBJ databases">
        <authorList>
            <person name="Mckenzie S.K."/>
            <person name="Kronauer D.J.C."/>
        </authorList>
    </citation>
    <scope>NUCLEOTIDE SEQUENCE</scope>
    <source>
        <strain evidence="4">Clonal line C1</strain>
    </source>
</reference>
<evidence type="ECO:0000313" key="4">
    <source>
        <dbReference type="EMBL" id="RLU22538.1"/>
    </source>
</evidence>
<dbReference type="Proteomes" id="UP000279307">
    <property type="component" value="Chromosome 5"/>
</dbReference>
<feature type="domain" description="Deltamethrin resistance protein prag01" evidence="2">
    <location>
        <begin position="35"/>
        <end position="86"/>
    </location>
</feature>
<dbReference type="OrthoDB" id="9981889at2759"/>
<keyword evidence="1" id="KW-1133">Transmembrane helix</keyword>
<dbReference type="Pfam" id="PF16020">
    <property type="entry name" value="Deltameth_res"/>
    <property type="match status" value="1"/>
</dbReference>
<dbReference type="InterPro" id="IPR031973">
    <property type="entry name" value="Deltameth_res_prag01"/>
</dbReference>
<name>A0A026WZG0_OOCBI</name>